<feature type="compositionally biased region" description="Basic residues" evidence="1">
    <location>
        <begin position="43"/>
        <end position="57"/>
    </location>
</feature>
<accession>A0A7I8LDM6</accession>
<evidence type="ECO:0000313" key="2">
    <source>
        <dbReference type="EMBL" id="CAA7407902.1"/>
    </source>
</evidence>
<dbReference type="GO" id="GO:0008270">
    <property type="term" value="F:zinc ion binding"/>
    <property type="evidence" value="ECO:0007669"/>
    <property type="project" value="InterPro"/>
</dbReference>
<gene>
    <name evidence="2" type="ORF">SI8410_14018580</name>
</gene>
<reference evidence="2" key="1">
    <citation type="submission" date="2020-02" db="EMBL/GenBank/DDBJ databases">
        <authorList>
            <person name="Scholz U."/>
            <person name="Mascher M."/>
            <person name="Fiebig A."/>
        </authorList>
    </citation>
    <scope>NUCLEOTIDE SEQUENCE</scope>
</reference>
<evidence type="ECO:0000313" key="3">
    <source>
        <dbReference type="Proteomes" id="UP000663760"/>
    </source>
</evidence>
<feature type="region of interest" description="Disordered" evidence="1">
    <location>
        <begin position="30"/>
        <end position="69"/>
    </location>
</feature>
<evidence type="ECO:0000256" key="1">
    <source>
        <dbReference type="SAM" id="MobiDB-lite"/>
    </source>
</evidence>
<protein>
    <submittedName>
        <fullName evidence="2">Uncharacterized protein</fullName>
    </submittedName>
</protein>
<proteinExistence type="predicted"/>
<keyword evidence="3" id="KW-1185">Reference proteome</keyword>
<dbReference type="GO" id="GO:0003676">
    <property type="term" value="F:nucleic acid binding"/>
    <property type="evidence" value="ECO:0007669"/>
    <property type="project" value="InterPro"/>
</dbReference>
<dbReference type="AlphaFoldDB" id="A0A7I8LDM6"/>
<feature type="compositionally biased region" description="Basic and acidic residues" evidence="1">
    <location>
        <begin position="58"/>
        <end position="69"/>
    </location>
</feature>
<dbReference type="Proteomes" id="UP000663760">
    <property type="component" value="Chromosome 14"/>
</dbReference>
<organism evidence="2 3">
    <name type="scientific">Spirodela intermedia</name>
    <name type="common">Intermediate duckweed</name>
    <dbReference type="NCBI Taxonomy" id="51605"/>
    <lineage>
        <taxon>Eukaryota</taxon>
        <taxon>Viridiplantae</taxon>
        <taxon>Streptophyta</taxon>
        <taxon>Embryophyta</taxon>
        <taxon>Tracheophyta</taxon>
        <taxon>Spermatophyta</taxon>
        <taxon>Magnoliopsida</taxon>
        <taxon>Liliopsida</taxon>
        <taxon>Araceae</taxon>
        <taxon>Lemnoideae</taxon>
        <taxon>Spirodela</taxon>
    </lineage>
</organism>
<dbReference type="SUPFAM" id="SSF57756">
    <property type="entry name" value="Retrovirus zinc finger-like domains"/>
    <property type="match status" value="1"/>
</dbReference>
<name>A0A7I8LDM6_SPIIN</name>
<dbReference type="OrthoDB" id="1726548at2759"/>
<sequence length="124" mass="14380">MPFEVVRSLKIYEEKLKSHQQKKEEQVLFSHGIEKTKGGTTHSRGHGRGRRHGRGRGRSNERGSDENWKPREKSIVKCYNYDKMGHYASECYAEKKEKAHLTKIEEKAESMLLMATLLQGTMET</sequence>
<dbReference type="InterPro" id="IPR036875">
    <property type="entry name" value="Znf_CCHC_sf"/>
</dbReference>
<dbReference type="EMBL" id="LR746277">
    <property type="protein sequence ID" value="CAA7407902.1"/>
    <property type="molecule type" value="Genomic_DNA"/>
</dbReference>